<keyword evidence="2" id="KW-1185">Reference proteome</keyword>
<proteinExistence type="predicted"/>
<dbReference type="OrthoDB" id="3056337at2759"/>
<accession>A0A167TJ66</accession>
<dbReference type="Gene3D" id="3.80.10.10">
    <property type="entry name" value="Ribonuclease Inhibitor"/>
    <property type="match status" value="1"/>
</dbReference>
<dbReference type="InterPro" id="IPR032675">
    <property type="entry name" value="LRR_dom_sf"/>
</dbReference>
<sequence length="386" mass="43227">MSINLKNLESQIALAKMWLLRAGKHPLSIYLDMLEDNQYPDASFANLQPLVDVFVARCEQWRTIELSLPSATIKHFLGAKDRLHCLERLSFMGDIDWDISCQDISVVFATAPKLRSLSFDNLYGTQLQLPWQQLHDLSVDGEISAQSCLDILKTAPSLQECEFWIRFTETGITQAPSSITLPMLRSMTIWFSGNPQDLPYFFSTFHLPTIQELAIYAANIRRNMAIPTQLIFPSVVADAIVAMISHGSLLKLGLSLQSTTQITPASAVSILRAAPNLMELSLMEGAALVLSREFVDQFNASNACLVPKLQKLELQCLDGFDIHIALAMIEDRYLANYRNVNPLKQLLLKWDMDDPIDSALTSRLILMTHSGLDVQLCNDTTPIELA</sequence>
<name>A0A167TJ66_9AGAM</name>
<organism evidence="1 2">
    <name type="scientific">Athelia psychrophila</name>
    <dbReference type="NCBI Taxonomy" id="1759441"/>
    <lineage>
        <taxon>Eukaryota</taxon>
        <taxon>Fungi</taxon>
        <taxon>Dikarya</taxon>
        <taxon>Basidiomycota</taxon>
        <taxon>Agaricomycotina</taxon>
        <taxon>Agaricomycetes</taxon>
        <taxon>Agaricomycetidae</taxon>
        <taxon>Atheliales</taxon>
        <taxon>Atheliaceae</taxon>
        <taxon>Athelia</taxon>
    </lineage>
</organism>
<dbReference type="EMBL" id="KV418204">
    <property type="protein sequence ID" value="KZP02993.1"/>
    <property type="molecule type" value="Genomic_DNA"/>
</dbReference>
<evidence type="ECO:0000313" key="2">
    <source>
        <dbReference type="Proteomes" id="UP000076532"/>
    </source>
</evidence>
<gene>
    <name evidence="1" type="ORF">FIBSPDRAFT_528017</name>
</gene>
<dbReference type="SUPFAM" id="SSF52047">
    <property type="entry name" value="RNI-like"/>
    <property type="match status" value="1"/>
</dbReference>
<evidence type="ECO:0000313" key="1">
    <source>
        <dbReference type="EMBL" id="KZP02993.1"/>
    </source>
</evidence>
<dbReference type="AlphaFoldDB" id="A0A167TJ66"/>
<protein>
    <recommendedName>
        <fullName evidence="3">F-box domain-containing protein</fullName>
    </recommendedName>
</protein>
<dbReference type="Proteomes" id="UP000076532">
    <property type="component" value="Unassembled WGS sequence"/>
</dbReference>
<evidence type="ECO:0008006" key="3">
    <source>
        <dbReference type="Google" id="ProtNLM"/>
    </source>
</evidence>
<reference evidence="1 2" key="1">
    <citation type="journal article" date="2016" name="Mol. Biol. Evol.">
        <title>Comparative Genomics of Early-Diverging Mushroom-Forming Fungi Provides Insights into the Origins of Lignocellulose Decay Capabilities.</title>
        <authorList>
            <person name="Nagy L.G."/>
            <person name="Riley R."/>
            <person name="Tritt A."/>
            <person name="Adam C."/>
            <person name="Daum C."/>
            <person name="Floudas D."/>
            <person name="Sun H."/>
            <person name="Yadav J.S."/>
            <person name="Pangilinan J."/>
            <person name="Larsson K.H."/>
            <person name="Matsuura K."/>
            <person name="Barry K."/>
            <person name="Labutti K."/>
            <person name="Kuo R."/>
            <person name="Ohm R.A."/>
            <person name="Bhattacharya S.S."/>
            <person name="Shirouzu T."/>
            <person name="Yoshinaga Y."/>
            <person name="Martin F.M."/>
            <person name="Grigoriev I.V."/>
            <person name="Hibbett D.S."/>
        </authorList>
    </citation>
    <scope>NUCLEOTIDE SEQUENCE [LARGE SCALE GENOMIC DNA]</scope>
    <source>
        <strain evidence="1 2">CBS 109695</strain>
    </source>
</reference>